<dbReference type="AlphaFoldDB" id="A0A8H4XQB5"/>
<dbReference type="OrthoDB" id="4985941at2759"/>
<feature type="region of interest" description="Disordered" evidence="1">
    <location>
        <begin position="88"/>
        <end position="150"/>
    </location>
</feature>
<dbReference type="Proteomes" id="UP000635477">
    <property type="component" value="Unassembled WGS sequence"/>
</dbReference>
<evidence type="ECO:0000313" key="3">
    <source>
        <dbReference type="Proteomes" id="UP000635477"/>
    </source>
</evidence>
<keyword evidence="3" id="KW-1185">Reference proteome</keyword>
<evidence type="ECO:0000313" key="2">
    <source>
        <dbReference type="EMBL" id="KAF4983587.1"/>
    </source>
</evidence>
<protein>
    <submittedName>
        <fullName evidence="2">Uncharacterized protein</fullName>
    </submittedName>
</protein>
<reference evidence="2" key="2">
    <citation type="submission" date="2020-05" db="EMBL/GenBank/DDBJ databases">
        <authorList>
            <person name="Kim H.-S."/>
            <person name="Proctor R.H."/>
            <person name="Brown D.W."/>
        </authorList>
    </citation>
    <scope>NUCLEOTIDE SEQUENCE</scope>
    <source>
        <strain evidence="2">NRRL 22465</strain>
    </source>
</reference>
<name>A0A8H4XQB5_9HYPO</name>
<evidence type="ECO:0000256" key="1">
    <source>
        <dbReference type="SAM" id="MobiDB-lite"/>
    </source>
</evidence>
<feature type="compositionally biased region" description="Basic and acidic residues" evidence="1">
    <location>
        <begin position="88"/>
        <end position="98"/>
    </location>
</feature>
<sequence length="150" mass="16745">MCQPIRYTYPNCGHPIVSRPDVWTLERCRRARCWNRDCWVPNDILDDLIKDEPWPNDNLTDACALCVASEEQLPLALEETSMKLDMDKTDAGDLETKAEVPVMSPVQPTVHPENQDKSDDLDKEVNVEDGYGSEGSASMDLGSNSSSDGE</sequence>
<dbReference type="EMBL" id="JABEYC010000059">
    <property type="protein sequence ID" value="KAF4983587.1"/>
    <property type="molecule type" value="Genomic_DNA"/>
</dbReference>
<gene>
    <name evidence="2" type="ORF">FZEAL_1037</name>
</gene>
<organism evidence="2 3">
    <name type="scientific">Fusarium zealandicum</name>
    <dbReference type="NCBI Taxonomy" id="1053134"/>
    <lineage>
        <taxon>Eukaryota</taxon>
        <taxon>Fungi</taxon>
        <taxon>Dikarya</taxon>
        <taxon>Ascomycota</taxon>
        <taxon>Pezizomycotina</taxon>
        <taxon>Sordariomycetes</taxon>
        <taxon>Hypocreomycetidae</taxon>
        <taxon>Hypocreales</taxon>
        <taxon>Nectriaceae</taxon>
        <taxon>Fusarium</taxon>
        <taxon>Fusarium staphyleae species complex</taxon>
    </lineage>
</organism>
<comment type="caution">
    <text evidence="2">The sequence shown here is derived from an EMBL/GenBank/DDBJ whole genome shotgun (WGS) entry which is preliminary data.</text>
</comment>
<feature type="compositionally biased region" description="Polar residues" evidence="1">
    <location>
        <begin position="141"/>
        <end position="150"/>
    </location>
</feature>
<reference evidence="2" key="1">
    <citation type="journal article" date="2020" name="BMC Genomics">
        <title>Correction to: Identification and distribution of gene clusters required for synthesis of sphingolipid metabolism inhibitors in diverse species of the filamentous fungus Fusarium.</title>
        <authorList>
            <person name="Kim H.S."/>
            <person name="Lohmar J.M."/>
            <person name="Busman M."/>
            <person name="Brown D.W."/>
            <person name="Naumann T.A."/>
            <person name="Divon H.H."/>
            <person name="Lysoe E."/>
            <person name="Uhlig S."/>
            <person name="Proctor R.H."/>
        </authorList>
    </citation>
    <scope>NUCLEOTIDE SEQUENCE</scope>
    <source>
        <strain evidence="2">NRRL 22465</strain>
    </source>
</reference>
<feature type="compositionally biased region" description="Basic and acidic residues" evidence="1">
    <location>
        <begin position="113"/>
        <end position="126"/>
    </location>
</feature>
<proteinExistence type="predicted"/>
<accession>A0A8H4XQB5</accession>